<dbReference type="Proteomes" id="UP000053555">
    <property type="component" value="Unassembled WGS sequence"/>
</dbReference>
<dbReference type="InterPro" id="IPR026960">
    <property type="entry name" value="RVT-Znf"/>
</dbReference>
<accession>A0A0B2R627</accession>
<name>A0A0B2R627_GLYSO</name>
<dbReference type="AlphaFoldDB" id="A0A0B2R627"/>
<gene>
    <name evidence="2" type="ORF">glysoja_046610</name>
</gene>
<evidence type="ECO:0000259" key="1">
    <source>
        <dbReference type="Pfam" id="PF13966"/>
    </source>
</evidence>
<organism evidence="2">
    <name type="scientific">Glycine soja</name>
    <name type="common">Wild soybean</name>
    <dbReference type="NCBI Taxonomy" id="3848"/>
    <lineage>
        <taxon>Eukaryota</taxon>
        <taxon>Viridiplantae</taxon>
        <taxon>Streptophyta</taxon>
        <taxon>Embryophyta</taxon>
        <taxon>Tracheophyta</taxon>
        <taxon>Spermatophyta</taxon>
        <taxon>Magnoliopsida</taxon>
        <taxon>eudicotyledons</taxon>
        <taxon>Gunneridae</taxon>
        <taxon>Pentapetalae</taxon>
        <taxon>rosids</taxon>
        <taxon>fabids</taxon>
        <taxon>Fabales</taxon>
        <taxon>Fabaceae</taxon>
        <taxon>Papilionoideae</taxon>
        <taxon>50 kb inversion clade</taxon>
        <taxon>NPAAA clade</taxon>
        <taxon>indigoferoid/millettioid clade</taxon>
        <taxon>Phaseoleae</taxon>
        <taxon>Glycine</taxon>
        <taxon>Glycine subgen. Soja</taxon>
    </lineage>
</organism>
<reference evidence="2" key="1">
    <citation type="submission" date="2014-07" db="EMBL/GenBank/DDBJ databases">
        <title>Identification of a novel salt tolerance gene in wild soybean by whole-genome sequencing.</title>
        <authorList>
            <person name="Lam H.-M."/>
            <person name="Qi X."/>
            <person name="Li M.-W."/>
            <person name="Liu X."/>
            <person name="Xie M."/>
            <person name="Ni M."/>
            <person name="Xu X."/>
        </authorList>
    </citation>
    <scope>NUCLEOTIDE SEQUENCE [LARGE SCALE GENOMIC DNA]</scope>
    <source>
        <tissue evidence="2">Root</tissue>
    </source>
</reference>
<dbReference type="Pfam" id="PF13966">
    <property type="entry name" value="zf-RVT"/>
    <property type="match status" value="1"/>
</dbReference>
<dbReference type="EMBL" id="KN653463">
    <property type="protein sequence ID" value="KHN27242.1"/>
    <property type="molecule type" value="Genomic_DNA"/>
</dbReference>
<protein>
    <submittedName>
        <fullName evidence="2">Putative ribonuclease H protein</fullName>
    </submittedName>
</protein>
<sequence length="140" mass="15635">MNPPRTEAGLDTIAWKGTADGSFTLKSAYGVVCDLQVTSDINLFKLVHRWPGPERIRMFLWKISHESILTNAKRMRIGMSVNDACSACQAEAEALLHLFRDCNDCKQGHQWKALRVDSDSKEAIDLLEGGCVGDHQSTTW</sequence>
<proteinExistence type="predicted"/>
<evidence type="ECO:0000313" key="2">
    <source>
        <dbReference type="EMBL" id="KHN27242.1"/>
    </source>
</evidence>
<feature type="domain" description="Reverse transcriptase zinc-binding" evidence="1">
    <location>
        <begin position="23"/>
        <end position="104"/>
    </location>
</feature>